<sequence>MFRRLLIVAVLALVSACSSGGGGGEPELPAGPDLMKKAAQAMTTVKSAAFSIATEGKPEVPLQKADGRLTAGGDADGTLTISILGNLQEVTFALVGDTVHFKGPTGGFQKMTRQQLAQFYDPSVILEPTKGIAKLLSSATNPQVEGVEGGAYRVATTFPAQVVKDIVPGVTQDVNGKVWIDQATSRLDKASLPLPGGTVTVSFSDYDAPVTITPPAG</sequence>
<dbReference type="CDD" id="cd16334">
    <property type="entry name" value="LppX-like"/>
    <property type="match status" value="1"/>
</dbReference>
<dbReference type="SUPFAM" id="SSF89392">
    <property type="entry name" value="Prokaryotic lipoproteins and lipoprotein localization factors"/>
    <property type="match status" value="1"/>
</dbReference>
<organism evidence="5 6">
    <name type="scientific">Nonomuraea wenchangensis</name>
    <dbReference type="NCBI Taxonomy" id="568860"/>
    <lineage>
        <taxon>Bacteria</taxon>
        <taxon>Bacillati</taxon>
        <taxon>Actinomycetota</taxon>
        <taxon>Actinomycetes</taxon>
        <taxon>Streptosporangiales</taxon>
        <taxon>Streptosporangiaceae</taxon>
        <taxon>Nonomuraea</taxon>
    </lineage>
</organism>
<dbReference type="RefSeq" id="WP_091075787.1">
    <property type="nucleotide sequence ID" value="NZ_FOHX01000001.1"/>
</dbReference>
<reference evidence="5 6" key="1">
    <citation type="submission" date="2016-10" db="EMBL/GenBank/DDBJ databases">
        <authorList>
            <person name="de Groot N.N."/>
        </authorList>
    </citation>
    <scope>NUCLEOTIDE SEQUENCE [LARGE SCALE GENOMIC DNA]</scope>
    <source>
        <strain evidence="5 6">CGMCC 4.5598</strain>
    </source>
</reference>
<gene>
    <name evidence="5" type="ORF">SAMN05421811_101264</name>
</gene>
<evidence type="ECO:0000313" key="6">
    <source>
        <dbReference type="Proteomes" id="UP000199361"/>
    </source>
</evidence>
<keyword evidence="5" id="KW-0449">Lipoprotein</keyword>
<accession>A0A1H9Z3I2</accession>
<evidence type="ECO:0000256" key="3">
    <source>
        <dbReference type="ARBA" id="ARBA00022475"/>
    </source>
</evidence>
<keyword evidence="3" id="KW-0472">Membrane</keyword>
<evidence type="ECO:0000256" key="2">
    <source>
        <dbReference type="ARBA" id="ARBA00009194"/>
    </source>
</evidence>
<dbReference type="Pfam" id="PF07161">
    <property type="entry name" value="LppX_LprAFG"/>
    <property type="match status" value="1"/>
</dbReference>
<feature type="chain" id="PRO_5038741263" evidence="4">
    <location>
        <begin position="21"/>
        <end position="217"/>
    </location>
</feature>
<dbReference type="AlphaFoldDB" id="A0A1H9Z3I2"/>
<dbReference type="STRING" id="568860.SAMN05421811_101264"/>
<dbReference type="GO" id="GO:0030313">
    <property type="term" value="C:cell envelope"/>
    <property type="evidence" value="ECO:0007669"/>
    <property type="project" value="UniProtKB-SubCell"/>
</dbReference>
<dbReference type="PROSITE" id="PS51257">
    <property type="entry name" value="PROKAR_LIPOPROTEIN"/>
    <property type="match status" value="1"/>
</dbReference>
<comment type="subcellular location">
    <subcellularLocation>
        <location evidence="1">Cell envelope</location>
    </subcellularLocation>
</comment>
<dbReference type="InterPro" id="IPR009830">
    <property type="entry name" value="LppX/LprAFG"/>
</dbReference>
<keyword evidence="6" id="KW-1185">Reference proteome</keyword>
<dbReference type="Gene3D" id="2.50.20.20">
    <property type="match status" value="1"/>
</dbReference>
<dbReference type="InterPro" id="IPR029046">
    <property type="entry name" value="LolA/LolB/LppX"/>
</dbReference>
<comment type="similarity">
    <text evidence="2">Belongs to the LppX/LprAFG lipoprotein family.</text>
</comment>
<name>A0A1H9Z3I2_9ACTN</name>
<evidence type="ECO:0000256" key="4">
    <source>
        <dbReference type="SAM" id="SignalP"/>
    </source>
</evidence>
<dbReference type="Proteomes" id="UP000199361">
    <property type="component" value="Unassembled WGS sequence"/>
</dbReference>
<dbReference type="OrthoDB" id="4763237at2"/>
<protein>
    <submittedName>
        <fullName evidence="5">Lipoprotein LprG</fullName>
    </submittedName>
</protein>
<dbReference type="EMBL" id="FOHX01000001">
    <property type="protein sequence ID" value="SES76021.1"/>
    <property type="molecule type" value="Genomic_DNA"/>
</dbReference>
<keyword evidence="4" id="KW-0732">Signal</keyword>
<feature type="signal peptide" evidence="4">
    <location>
        <begin position="1"/>
        <end position="20"/>
    </location>
</feature>
<evidence type="ECO:0000256" key="1">
    <source>
        <dbReference type="ARBA" id="ARBA00004196"/>
    </source>
</evidence>
<keyword evidence="3" id="KW-1003">Cell membrane</keyword>
<proteinExistence type="inferred from homology"/>
<evidence type="ECO:0000313" key="5">
    <source>
        <dbReference type="EMBL" id="SES76021.1"/>
    </source>
</evidence>